<dbReference type="GO" id="GO:0004519">
    <property type="term" value="F:endonuclease activity"/>
    <property type="evidence" value="ECO:0007669"/>
    <property type="project" value="UniProtKB-KW"/>
</dbReference>
<evidence type="ECO:0000256" key="3">
    <source>
        <dbReference type="ARBA" id="ARBA00022722"/>
    </source>
</evidence>
<dbReference type="GO" id="GO:0016787">
    <property type="term" value="F:hydrolase activity"/>
    <property type="evidence" value="ECO:0007669"/>
    <property type="project" value="UniProtKB-KW"/>
</dbReference>
<dbReference type="InterPro" id="IPR043502">
    <property type="entry name" value="DNA/RNA_pol_sf"/>
</dbReference>
<organism evidence="8 9">
    <name type="scientific">Nicotiana sylvestris</name>
    <name type="common">Wood tobacco</name>
    <name type="synonym">South American tobacco</name>
    <dbReference type="NCBI Taxonomy" id="4096"/>
    <lineage>
        <taxon>Eukaryota</taxon>
        <taxon>Viridiplantae</taxon>
        <taxon>Streptophyta</taxon>
        <taxon>Embryophyta</taxon>
        <taxon>Tracheophyta</taxon>
        <taxon>Spermatophyta</taxon>
        <taxon>Magnoliopsida</taxon>
        <taxon>eudicotyledons</taxon>
        <taxon>Gunneridae</taxon>
        <taxon>Pentapetalae</taxon>
        <taxon>asterids</taxon>
        <taxon>lamiids</taxon>
        <taxon>Solanales</taxon>
        <taxon>Solanaceae</taxon>
        <taxon>Nicotianoideae</taxon>
        <taxon>Nicotianeae</taxon>
        <taxon>Nicotiana</taxon>
    </lineage>
</organism>
<reference evidence="8" key="1">
    <citation type="journal article" date="2013" name="Genome Biol.">
        <title>Reference genomes and transcriptomes of Nicotiana sylvestris and Nicotiana tomentosiformis.</title>
        <authorList>
            <person name="Sierro N."/>
            <person name="Battey J.N."/>
            <person name="Ouadi S."/>
            <person name="Bovet L."/>
            <person name="Goepfert S."/>
            <person name="Bakaher N."/>
            <person name="Peitsch M.C."/>
            <person name="Ivanov N.V."/>
        </authorList>
    </citation>
    <scope>NUCLEOTIDE SEQUENCE [LARGE SCALE GENOMIC DNA]</scope>
</reference>
<feature type="domain" description="Reverse transcriptase RNase H-like" evidence="7">
    <location>
        <begin position="76"/>
        <end position="118"/>
    </location>
</feature>
<reference evidence="9" key="2">
    <citation type="submission" date="2025-08" db="UniProtKB">
        <authorList>
            <consortium name="RefSeq"/>
        </authorList>
    </citation>
    <scope>IDENTIFICATION</scope>
    <source>
        <tissue evidence="9">Leaf</tissue>
    </source>
</reference>
<evidence type="ECO:0000256" key="6">
    <source>
        <dbReference type="ARBA" id="ARBA00022918"/>
    </source>
</evidence>
<evidence type="ECO:0000313" key="8">
    <source>
        <dbReference type="Proteomes" id="UP000189701"/>
    </source>
</evidence>
<sequence length="238" mass="27555">MVTKGIILGHKITAKGIEVDKAKIDLIAGLPPPTTVKGIRSFLGHAGFYRRKAFESLKEKLANAPVVISPDWNKPFEVMCDARTKVTIFTDHAALKYVLAKKDSRPRLLRWILLLQEFDLEIKDKKGTENQVADHLSRLENPPIETVDIREEFSDEHIFSITAIVIQPPWFADIANYLVGKWIPKEFSYQQKRKLMTDVKYYFWDNPYLFKFCADGIIRRCVPEQEMTKILINVMMEQ</sequence>
<keyword evidence="3" id="KW-0540">Nuclease</keyword>
<keyword evidence="2" id="KW-0548">Nucleotidyltransferase</keyword>
<dbReference type="Pfam" id="PF17917">
    <property type="entry name" value="RT_RNaseH"/>
    <property type="match status" value="1"/>
</dbReference>
<dbReference type="PANTHER" id="PTHR34072:SF57">
    <property type="entry name" value="RNA-DIRECTED DNA POLYMERASE"/>
    <property type="match status" value="1"/>
</dbReference>
<evidence type="ECO:0000256" key="1">
    <source>
        <dbReference type="ARBA" id="ARBA00022679"/>
    </source>
</evidence>
<dbReference type="AlphaFoldDB" id="A0A1U7XY95"/>
<evidence type="ECO:0000256" key="4">
    <source>
        <dbReference type="ARBA" id="ARBA00022759"/>
    </source>
</evidence>
<dbReference type="Proteomes" id="UP000189701">
    <property type="component" value="Unplaced"/>
</dbReference>
<dbReference type="SUPFAM" id="SSF56672">
    <property type="entry name" value="DNA/RNA polymerases"/>
    <property type="match status" value="1"/>
</dbReference>
<dbReference type="PANTHER" id="PTHR34072">
    <property type="entry name" value="ENZYMATIC POLYPROTEIN-RELATED"/>
    <property type="match status" value="1"/>
</dbReference>
<dbReference type="InterPro" id="IPR041373">
    <property type="entry name" value="RT_RNaseH"/>
</dbReference>
<evidence type="ECO:0000256" key="2">
    <source>
        <dbReference type="ARBA" id="ARBA00022695"/>
    </source>
</evidence>
<evidence type="ECO:0000313" key="9">
    <source>
        <dbReference type="RefSeq" id="XP_009791495.1"/>
    </source>
</evidence>
<dbReference type="RefSeq" id="XP_009791495.1">
    <property type="nucleotide sequence ID" value="XM_009793193.1"/>
</dbReference>
<evidence type="ECO:0000256" key="5">
    <source>
        <dbReference type="ARBA" id="ARBA00022801"/>
    </source>
</evidence>
<dbReference type="GO" id="GO:0003964">
    <property type="term" value="F:RNA-directed DNA polymerase activity"/>
    <property type="evidence" value="ECO:0007669"/>
    <property type="project" value="UniProtKB-KW"/>
</dbReference>
<evidence type="ECO:0000259" key="7">
    <source>
        <dbReference type="Pfam" id="PF17917"/>
    </source>
</evidence>
<keyword evidence="4" id="KW-0255">Endonuclease</keyword>
<dbReference type="STRING" id="4096.A0A1U7XY95"/>
<dbReference type="Gene3D" id="3.30.70.270">
    <property type="match status" value="1"/>
</dbReference>
<gene>
    <name evidence="9" type="primary">LOC104238732</name>
</gene>
<protein>
    <submittedName>
        <fullName evidence="9">Uncharacterized protein LOC104238732</fullName>
    </submittedName>
</protein>
<keyword evidence="6" id="KW-0695">RNA-directed DNA polymerase</keyword>
<accession>A0A1U7XY95</accession>
<proteinExistence type="predicted"/>
<dbReference type="eggNOG" id="KOG0017">
    <property type="taxonomic scope" value="Eukaryota"/>
</dbReference>
<keyword evidence="8" id="KW-1185">Reference proteome</keyword>
<keyword evidence="5" id="KW-0378">Hydrolase</keyword>
<dbReference type="InterPro" id="IPR043128">
    <property type="entry name" value="Rev_trsase/Diguanyl_cyclase"/>
</dbReference>
<name>A0A1U7XY95_NICSY</name>
<keyword evidence="1" id="KW-0808">Transferase</keyword>